<feature type="transmembrane region" description="Helical" evidence="6">
    <location>
        <begin position="266"/>
        <end position="285"/>
    </location>
</feature>
<dbReference type="Pfam" id="PF00753">
    <property type="entry name" value="Lactamase_B"/>
    <property type="match status" value="1"/>
</dbReference>
<feature type="transmembrane region" description="Helical" evidence="6">
    <location>
        <begin position="443"/>
        <end position="465"/>
    </location>
</feature>
<feature type="transmembrane region" description="Helical" evidence="6">
    <location>
        <begin position="368"/>
        <end position="387"/>
    </location>
</feature>
<evidence type="ECO:0000256" key="6">
    <source>
        <dbReference type="SAM" id="Phobius"/>
    </source>
</evidence>
<feature type="transmembrane region" description="Helical" evidence="6">
    <location>
        <begin position="472"/>
        <end position="489"/>
    </location>
</feature>
<evidence type="ECO:0000256" key="5">
    <source>
        <dbReference type="ARBA" id="ARBA00023136"/>
    </source>
</evidence>
<accession>A0ABU0V046</accession>
<dbReference type="Proteomes" id="UP001233360">
    <property type="component" value="Unassembled WGS sequence"/>
</dbReference>
<evidence type="ECO:0000256" key="4">
    <source>
        <dbReference type="ARBA" id="ARBA00022989"/>
    </source>
</evidence>
<reference evidence="8 9" key="1">
    <citation type="submission" date="2023-07" db="EMBL/GenBank/DDBJ databases">
        <title>Functional and genomic diversity of the sorghum phyllosphere microbiome.</title>
        <authorList>
            <person name="Shade A."/>
        </authorList>
    </citation>
    <scope>NUCLEOTIDE SEQUENCE [LARGE SCALE GENOMIC DNA]</scope>
    <source>
        <strain evidence="8 9">SORGH_AS_0887</strain>
    </source>
</reference>
<dbReference type="InterPro" id="IPR035681">
    <property type="entry name" value="ComA-like_MBL"/>
</dbReference>
<dbReference type="SMART" id="SM00849">
    <property type="entry name" value="Lactamase_B"/>
    <property type="match status" value="1"/>
</dbReference>
<keyword evidence="9" id="KW-1185">Reference proteome</keyword>
<evidence type="ECO:0000256" key="3">
    <source>
        <dbReference type="ARBA" id="ARBA00022692"/>
    </source>
</evidence>
<feature type="transmembrane region" description="Helical" evidence="6">
    <location>
        <begin position="305"/>
        <end position="327"/>
    </location>
</feature>
<dbReference type="Pfam" id="PF13567">
    <property type="entry name" value="DUF4131"/>
    <property type="match status" value="1"/>
</dbReference>
<evidence type="ECO:0000256" key="1">
    <source>
        <dbReference type="ARBA" id="ARBA00004651"/>
    </source>
</evidence>
<dbReference type="InterPro" id="IPR004797">
    <property type="entry name" value="Competence_ComEC/Rec2"/>
</dbReference>
<sequence length="806" mass="92235">MFKIILLGWIAGIAMMGRTLEWIEPFTCITGILTFLIWAIYFYRKRKHQIGSGLRALVILISASFLFGIGAQYADSAFEERLHYKVMHSDTHEVIIYVHQMGESSDKGIKQVAEVLNIHPDVVNWVFYIDQSLLGTEKSSSLELGQYYRITAKTKPIHSYALEGAFDVEKWFVQQNWQATAQVYRIQTLSKQEVMGEGFYLHVKQQQTWRAQFLQSVEKLRLKFRNYFIDSSLSHHALLLALLTGDRSLLNPELEQQFQRFGISHLLAISGPHVLIFAAMVSWIFTRLIHRFKPEIYLSIPRQKLVLLPFLMCVILYCAFVGFEIPALRTLFTVMLGSVLLLMRHHLTAFSLLVLSASLLLWMDPFSILSAAFWLSYGACFILIRIYQDMTQAQQFHQTRFTRGMQILKALVRSQWKIFVALMPLTLIIFKQISWIAPLSNLIAIPILGGIIVPLDIMAGCLWLFIPSLGNLLFYLNNSLLELFIGILKGLDHLFNPQLQYYAFTPLLLICLTLAIVILFLPKGVVPKFWSVLCCVPLLIPSKMIRPTQISILDVGQGQSIFIQDQTQRILLDTGGYYDESKFSIGKQVVVPFLKSQGVHQLDRVILTHLDQDHSGGLSAVLQSIPTRMIQANEEIKDLSIPFSLCHSGQTWETSELKIQILSPKLENLQSAVFNRNEASCVMYLQLKQASDLKYFLMMGDAGWETEYQLLQQYPDLKVDVLILGHHGSQHSSSYDFLKRYHPKIAIASAGFENRYGHPSAEVSNRLQDLNIPLLSTTDKGAIHFKFDSGNEQTEFYRQSYKWLQR</sequence>
<dbReference type="NCBIfam" id="TIGR00360">
    <property type="entry name" value="ComEC_N-term"/>
    <property type="match status" value="1"/>
</dbReference>
<dbReference type="PANTHER" id="PTHR30619">
    <property type="entry name" value="DNA INTERNALIZATION/COMPETENCE PROTEIN COMEC/REC2"/>
    <property type="match status" value="1"/>
</dbReference>
<evidence type="ECO:0000313" key="8">
    <source>
        <dbReference type="EMBL" id="MDQ1210183.1"/>
    </source>
</evidence>
<comment type="subcellular location">
    <subcellularLocation>
        <location evidence="1">Cell membrane</location>
        <topology evidence="1">Multi-pass membrane protein</topology>
    </subcellularLocation>
</comment>
<dbReference type="NCBIfam" id="TIGR00361">
    <property type="entry name" value="ComEC_Rec2"/>
    <property type="match status" value="1"/>
</dbReference>
<dbReference type="InterPro" id="IPR025405">
    <property type="entry name" value="DUF4131"/>
</dbReference>
<dbReference type="InterPro" id="IPR001279">
    <property type="entry name" value="Metallo-B-lactamas"/>
</dbReference>
<name>A0ABU0V046_ACIBI</name>
<evidence type="ECO:0000259" key="7">
    <source>
        <dbReference type="SMART" id="SM00849"/>
    </source>
</evidence>
<dbReference type="EMBL" id="JAUTBK010000002">
    <property type="protein sequence ID" value="MDQ1210183.1"/>
    <property type="molecule type" value="Genomic_DNA"/>
</dbReference>
<protein>
    <submittedName>
        <fullName evidence="8">Competence protein ComEC</fullName>
    </submittedName>
</protein>
<keyword evidence="5 6" id="KW-0472">Membrane</keyword>
<feature type="transmembrane region" description="Helical" evidence="6">
    <location>
        <begin position="26"/>
        <end position="44"/>
    </location>
</feature>
<dbReference type="Pfam" id="PF03772">
    <property type="entry name" value="Competence"/>
    <property type="match status" value="1"/>
</dbReference>
<keyword evidence="2" id="KW-1003">Cell membrane</keyword>
<organism evidence="8 9">
    <name type="scientific">Acinetobacter baylyi</name>
    <dbReference type="NCBI Taxonomy" id="202950"/>
    <lineage>
        <taxon>Bacteria</taxon>
        <taxon>Pseudomonadati</taxon>
        <taxon>Pseudomonadota</taxon>
        <taxon>Gammaproteobacteria</taxon>
        <taxon>Moraxellales</taxon>
        <taxon>Moraxellaceae</taxon>
        <taxon>Acinetobacter</taxon>
    </lineage>
</organism>
<dbReference type="CDD" id="cd07731">
    <property type="entry name" value="ComA-like_MBL-fold"/>
    <property type="match status" value="1"/>
</dbReference>
<feature type="transmembrane region" description="Helical" evidence="6">
    <location>
        <begin position="56"/>
        <end position="74"/>
    </location>
</feature>
<feature type="transmembrane region" description="Helical" evidence="6">
    <location>
        <begin position="418"/>
        <end position="437"/>
    </location>
</feature>
<keyword evidence="3 6" id="KW-0812">Transmembrane</keyword>
<dbReference type="RefSeq" id="WP_307004758.1">
    <property type="nucleotide sequence ID" value="NZ_JAUTBK010000002.1"/>
</dbReference>
<evidence type="ECO:0000313" key="9">
    <source>
        <dbReference type="Proteomes" id="UP001233360"/>
    </source>
</evidence>
<feature type="transmembrane region" description="Helical" evidence="6">
    <location>
        <begin position="501"/>
        <end position="521"/>
    </location>
</feature>
<gene>
    <name evidence="8" type="ORF">QE380_003106</name>
</gene>
<dbReference type="InterPro" id="IPR036866">
    <property type="entry name" value="RibonucZ/Hydroxyglut_hydro"/>
</dbReference>
<dbReference type="PANTHER" id="PTHR30619:SF7">
    <property type="entry name" value="BETA-LACTAMASE DOMAIN PROTEIN"/>
    <property type="match status" value="1"/>
</dbReference>
<proteinExistence type="predicted"/>
<evidence type="ECO:0000256" key="2">
    <source>
        <dbReference type="ARBA" id="ARBA00022475"/>
    </source>
</evidence>
<dbReference type="InterPro" id="IPR004477">
    <property type="entry name" value="ComEC_N"/>
</dbReference>
<keyword evidence="4 6" id="KW-1133">Transmembrane helix</keyword>
<dbReference type="Gene3D" id="3.60.15.10">
    <property type="entry name" value="Ribonuclease Z/Hydroxyacylglutathione hydrolase-like"/>
    <property type="match status" value="1"/>
</dbReference>
<dbReference type="SUPFAM" id="SSF56281">
    <property type="entry name" value="Metallo-hydrolase/oxidoreductase"/>
    <property type="match status" value="1"/>
</dbReference>
<comment type="caution">
    <text evidence="8">The sequence shown here is derived from an EMBL/GenBank/DDBJ whole genome shotgun (WGS) entry which is preliminary data.</text>
</comment>
<dbReference type="InterPro" id="IPR052159">
    <property type="entry name" value="Competence_DNA_uptake"/>
</dbReference>
<feature type="domain" description="Metallo-beta-lactamase" evidence="7">
    <location>
        <begin position="557"/>
        <end position="752"/>
    </location>
</feature>